<reference evidence="2" key="2">
    <citation type="submission" date="2020-09" db="EMBL/GenBank/DDBJ databases">
        <authorList>
            <person name="Sun Q."/>
            <person name="Ohkuma M."/>
        </authorList>
    </citation>
    <scope>NUCLEOTIDE SEQUENCE</scope>
    <source>
        <strain evidence="2">JCM 1480</strain>
    </source>
</reference>
<accession>A0A8H9G8K8</accession>
<dbReference type="AlphaFoldDB" id="A0A8H9G8K8"/>
<organism evidence="2 3">
    <name type="scientific">Curtobacterium luteum</name>
    <dbReference type="NCBI Taxonomy" id="33881"/>
    <lineage>
        <taxon>Bacteria</taxon>
        <taxon>Bacillati</taxon>
        <taxon>Actinomycetota</taxon>
        <taxon>Actinomycetes</taxon>
        <taxon>Micrococcales</taxon>
        <taxon>Microbacteriaceae</taxon>
        <taxon>Curtobacterium</taxon>
    </lineage>
</organism>
<feature type="region of interest" description="Disordered" evidence="1">
    <location>
        <begin position="42"/>
        <end position="72"/>
    </location>
</feature>
<reference evidence="2" key="1">
    <citation type="journal article" date="2014" name="Int. J. Syst. Evol. Microbiol.">
        <title>Complete genome sequence of Corynebacterium casei LMG S-19264T (=DSM 44701T), isolated from a smear-ripened cheese.</title>
        <authorList>
            <consortium name="US DOE Joint Genome Institute (JGI-PGF)"/>
            <person name="Walter F."/>
            <person name="Albersmeier A."/>
            <person name="Kalinowski J."/>
            <person name="Ruckert C."/>
        </authorList>
    </citation>
    <scope>NUCLEOTIDE SEQUENCE</scope>
    <source>
        <strain evidence="2">JCM 1480</strain>
    </source>
</reference>
<gene>
    <name evidence="2" type="ORF">GCM10009769_01130</name>
</gene>
<feature type="compositionally biased region" description="Basic and acidic residues" evidence="1">
    <location>
        <begin position="42"/>
        <end position="66"/>
    </location>
</feature>
<dbReference type="Proteomes" id="UP000648535">
    <property type="component" value="Unassembled WGS sequence"/>
</dbReference>
<name>A0A8H9G8K8_9MICO</name>
<sequence length="133" mass="14498">MRDEGAVGLVRDGLREHLRGRTLADDADGEVVRRRGVERAEVREAHAGGEEQRDQGVRGEVPEGRAEAVGTEDAVARGAARWLRGGVGRRGVRRGCVRRGHVGGRGVDRAGRRKVVLCNFRHVGQRYTATAAR</sequence>
<proteinExistence type="predicted"/>
<comment type="caution">
    <text evidence="2">The sequence shown here is derived from an EMBL/GenBank/DDBJ whole genome shotgun (WGS) entry which is preliminary data.</text>
</comment>
<protein>
    <submittedName>
        <fullName evidence="2">Uncharacterized protein</fullName>
    </submittedName>
</protein>
<evidence type="ECO:0000256" key="1">
    <source>
        <dbReference type="SAM" id="MobiDB-lite"/>
    </source>
</evidence>
<evidence type="ECO:0000313" key="2">
    <source>
        <dbReference type="EMBL" id="GGK86860.1"/>
    </source>
</evidence>
<evidence type="ECO:0000313" key="3">
    <source>
        <dbReference type="Proteomes" id="UP000648535"/>
    </source>
</evidence>
<dbReference type="EMBL" id="BMOI01000001">
    <property type="protein sequence ID" value="GGK86860.1"/>
    <property type="molecule type" value="Genomic_DNA"/>
</dbReference>